<protein>
    <recommendedName>
        <fullName evidence="5">4-oxalomesaconate tautomerase</fullName>
    </recommendedName>
</protein>
<evidence type="ECO:0000313" key="3">
    <source>
        <dbReference type="EMBL" id="MEQ5842956.1"/>
    </source>
</evidence>
<evidence type="ECO:0000256" key="1">
    <source>
        <dbReference type="ARBA" id="ARBA00007673"/>
    </source>
</evidence>
<evidence type="ECO:0000313" key="4">
    <source>
        <dbReference type="Proteomes" id="UP001469089"/>
    </source>
</evidence>
<comment type="similarity">
    <text evidence="1">Belongs to the PrpF family.</text>
</comment>
<reference evidence="3 4" key="1">
    <citation type="journal article" date="2024" name="Chem. Sci.">
        <title>Discovery of a lagriamide polyketide by integrated genome mining, isotopic labeling, and untargeted metabolomics.</title>
        <authorList>
            <person name="Fergusson C.H."/>
            <person name="Saulog J."/>
            <person name="Paulo B.S."/>
            <person name="Wilson D.M."/>
            <person name="Liu D.Y."/>
            <person name="Morehouse N.J."/>
            <person name="Waterworth S."/>
            <person name="Barkei J."/>
            <person name="Gray C.A."/>
            <person name="Kwan J.C."/>
            <person name="Eustaquio A.S."/>
            <person name="Linington R.G."/>
        </authorList>
    </citation>
    <scope>NUCLEOTIDE SEQUENCE [LARGE SCALE GENOMIC DNA]</scope>
    <source>
        <strain evidence="3 4">RL17-338-BIF-B</strain>
    </source>
</reference>
<evidence type="ECO:0000256" key="2">
    <source>
        <dbReference type="ARBA" id="ARBA00023235"/>
    </source>
</evidence>
<evidence type="ECO:0008006" key="5">
    <source>
        <dbReference type="Google" id="ProtNLM"/>
    </source>
</evidence>
<dbReference type="EMBL" id="JAOALG010000002">
    <property type="protein sequence ID" value="MEQ5842956.1"/>
    <property type="molecule type" value="Genomic_DNA"/>
</dbReference>
<organism evidence="3 4">
    <name type="scientific">Paraburkholderia acidicola</name>
    <dbReference type="NCBI Taxonomy" id="1912599"/>
    <lineage>
        <taxon>Bacteria</taxon>
        <taxon>Pseudomonadati</taxon>
        <taxon>Pseudomonadota</taxon>
        <taxon>Betaproteobacteria</taxon>
        <taxon>Burkholderiales</taxon>
        <taxon>Burkholderiaceae</taxon>
        <taxon>Paraburkholderia</taxon>
    </lineage>
</organism>
<keyword evidence="4" id="KW-1185">Reference proteome</keyword>
<dbReference type="SUPFAM" id="SSF54506">
    <property type="entry name" value="Diaminopimelate epimerase-like"/>
    <property type="match status" value="2"/>
</dbReference>
<dbReference type="PANTHER" id="PTHR43709:SF2">
    <property type="entry name" value="DUF453 DOMAIN PROTEIN (AFU_ORTHOLOGUE AFUA_6G00360)"/>
    <property type="match status" value="1"/>
</dbReference>
<gene>
    <name evidence="3" type="ORF">N0A02_26225</name>
</gene>
<comment type="caution">
    <text evidence="3">The sequence shown here is derived from an EMBL/GenBank/DDBJ whole genome shotgun (WGS) entry which is preliminary data.</text>
</comment>
<dbReference type="Pfam" id="PF04303">
    <property type="entry name" value="PrpF"/>
    <property type="match status" value="1"/>
</dbReference>
<dbReference type="InterPro" id="IPR007400">
    <property type="entry name" value="PrpF-like"/>
</dbReference>
<dbReference type="RefSeq" id="WP_349544702.1">
    <property type="nucleotide sequence ID" value="NZ_JAOALG010000002.1"/>
</dbReference>
<accession>A0ABV1LVM4</accession>
<dbReference type="Proteomes" id="UP001469089">
    <property type="component" value="Unassembled WGS sequence"/>
</dbReference>
<sequence>MNETRAALPATYVRGGTSRAIVFRRDDLPADHREWKRIFQSVLGSPDPDSKQLDGLGGGITSLSKVAILSRSARDGVDVDYLFVQIEPATGEMLMDANCGNISSAVGPFAVDEGWVVPGATGATVRIFNENTGKVIVSSFDPEAPDSSYIEIAGVAGRAAPISLRFEDPEGSMGRGGFPSGARCDTLQVASDRTLKVTLIDVTLPCVILDARDIGLTGNETYAALCSNADFLSLMTEIRVSAAIRMGLCSSEGDARQVLQNMPDVVIVSPPPEGKTGIIARFVSCDRAHRAAPVTSSMALAAACRLRGTIACDLEIASNPLEVTIHHFSGTMDVRVELGAKDRVVATSVLRTARRIMHGEVLLPFALPDAGLAA</sequence>
<dbReference type="Gene3D" id="3.10.310.10">
    <property type="entry name" value="Diaminopimelate Epimerase, Chain A, domain 1"/>
    <property type="match status" value="2"/>
</dbReference>
<keyword evidence="2" id="KW-0413">Isomerase</keyword>
<name>A0ABV1LVM4_9BURK</name>
<proteinExistence type="inferred from homology"/>
<dbReference type="PANTHER" id="PTHR43709">
    <property type="entry name" value="ACONITATE ISOMERASE-RELATED"/>
    <property type="match status" value="1"/>
</dbReference>